<proteinExistence type="predicted"/>
<dbReference type="AlphaFoldDB" id="A0A1F5T8S4"/>
<dbReference type="Proteomes" id="UP000178656">
    <property type="component" value="Unassembled WGS sequence"/>
</dbReference>
<evidence type="ECO:0000313" key="2">
    <source>
        <dbReference type="Proteomes" id="UP000178656"/>
    </source>
</evidence>
<dbReference type="EMBL" id="MFGM01000051">
    <property type="protein sequence ID" value="OGF35400.1"/>
    <property type="molecule type" value="Genomic_DNA"/>
</dbReference>
<comment type="caution">
    <text evidence="1">The sequence shown here is derived from an EMBL/GenBank/DDBJ whole genome shotgun (WGS) entry which is preliminary data.</text>
</comment>
<accession>A0A1F5T8S4</accession>
<reference evidence="1 2" key="1">
    <citation type="journal article" date="2016" name="Nat. Commun.">
        <title>Thousands of microbial genomes shed light on interconnected biogeochemical processes in an aquifer system.</title>
        <authorList>
            <person name="Anantharaman K."/>
            <person name="Brown C.T."/>
            <person name="Hug L.A."/>
            <person name="Sharon I."/>
            <person name="Castelle C.J."/>
            <person name="Probst A.J."/>
            <person name="Thomas B.C."/>
            <person name="Singh A."/>
            <person name="Wilkins M.J."/>
            <person name="Karaoz U."/>
            <person name="Brodie E.L."/>
            <person name="Williams K.H."/>
            <person name="Hubbard S.S."/>
            <person name="Banfield J.F."/>
        </authorList>
    </citation>
    <scope>NUCLEOTIDE SEQUENCE [LARGE SCALE GENOMIC DNA]</scope>
</reference>
<name>A0A1F5T8S4_9BACT</name>
<evidence type="ECO:0000313" key="1">
    <source>
        <dbReference type="EMBL" id="OGF35400.1"/>
    </source>
</evidence>
<sequence>MVKKSLNQGDVSNFCVWQKSLLEKIGRKEKQLTRLLLESAPEPLRKALQRNNVVSNLLHYGNAGQLYHSADSYVYLGHQEHIVELSLNKLKKQLAVLRRAWKGVVTISSKEDHAKKTLSVNFLAVDNRQREEK</sequence>
<protein>
    <submittedName>
        <fullName evidence="1">Uncharacterized protein</fullName>
    </submittedName>
</protein>
<organism evidence="1 2">
    <name type="scientific">Candidatus Falkowbacteria bacterium RIFOXYC2_FULL_48_21</name>
    <dbReference type="NCBI Taxonomy" id="1798005"/>
    <lineage>
        <taxon>Bacteria</taxon>
        <taxon>Candidatus Falkowiibacteriota</taxon>
    </lineage>
</organism>
<gene>
    <name evidence="1" type="ORF">A2482_04050</name>
</gene>